<comment type="caution">
    <text evidence="14">The sequence shown here is derived from an EMBL/GenBank/DDBJ whole genome shotgun (WGS) entry which is preliminary data.</text>
</comment>
<dbReference type="InterPro" id="IPR011991">
    <property type="entry name" value="ArsR-like_HTH"/>
</dbReference>
<evidence type="ECO:0000256" key="3">
    <source>
        <dbReference type="ARBA" id="ARBA00011738"/>
    </source>
</evidence>
<dbReference type="EMBL" id="MQSV01000002">
    <property type="protein sequence ID" value="OKL48922.1"/>
    <property type="molecule type" value="Genomic_DNA"/>
</dbReference>
<dbReference type="PANTHER" id="PTHR33238">
    <property type="entry name" value="IRON (METAL) DEPENDENT REPRESSOR, DTXR FAMILY"/>
    <property type="match status" value="1"/>
</dbReference>
<dbReference type="InterPro" id="IPR036390">
    <property type="entry name" value="WH_DNA-bd_sf"/>
</dbReference>
<dbReference type="InterPro" id="IPR050536">
    <property type="entry name" value="DtxR_MntR_Metal-Reg"/>
</dbReference>
<keyword evidence="10" id="KW-0804">Transcription</keyword>
<dbReference type="Proteomes" id="UP000186785">
    <property type="component" value="Unassembled WGS sequence"/>
</dbReference>
<keyword evidence="9" id="KW-0010">Activator</keyword>
<dbReference type="Pfam" id="PF01325">
    <property type="entry name" value="Fe_dep_repress"/>
    <property type="match status" value="1"/>
</dbReference>
<dbReference type="RefSeq" id="WP_073708909.1">
    <property type="nucleotide sequence ID" value="NZ_MQSV01000002.1"/>
</dbReference>
<sequence>MSVSKLPTSGQNFLKIIWALSEWSGVPVTTKELAARTGLRASSVSEQVKRLTQQGLLEHERYGAIELTAEGREYALQMVRRHRLIETFLVEVLGLGWEQVHAEAEELEHAVSDFLVDRIDEYLGKPTRDPHGDPIPARDGTVEQPNAINLLEAPYDKELQVERISDSDPEMLKYLEENGVGVGSVVELKPGAPFSDSIRLRVAGTEIPLGQAAASELFVSLKR</sequence>
<dbReference type="Gene3D" id="2.30.30.90">
    <property type="match status" value="1"/>
</dbReference>
<evidence type="ECO:0000256" key="12">
    <source>
        <dbReference type="ARBA" id="ARBA00032593"/>
    </source>
</evidence>
<dbReference type="InterPro" id="IPR036388">
    <property type="entry name" value="WH-like_DNA-bd_sf"/>
</dbReference>
<evidence type="ECO:0000256" key="10">
    <source>
        <dbReference type="ARBA" id="ARBA00023163"/>
    </source>
</evidence>
<protein>
    <recommendedName>
        <fullName evidence="12">Manganese transport regulator</fullName>
    </recommendedName>
</protein>
<dbReference type="PANTHER" id="PTHR33238:SF11">
    <property type="entry name" value="TRANSCRIPTIONAL REGULATOR MNTR"/>
    <property type="match status" value="1"/>
</dbReference>
<keyword evidence="15" id="KW-1185">Reference proteome</keyword>
<evidence type="ECO:0000256" key="11">
    <source>
        <dbReference type="ARBA" id="ARBA00023211"/>
    </source>
</evidence>
<dbReference type="STRING" id="1921764.BSR28_03090"/>
<dbReference type="SMART" id="SM00529">
    <property type="entry name" value="HTH_DTXR"/>
    <property type="match status" value="1"/>
</dbReference>
<keyword evidence="6" id="KW-0408">Iron</keyword>
<dbReference type="GO" id="GO:0046983">
    <property type="term" value="F:protein dimerization activity"/>
    <property type="evidence" value="ECO:0007669"/>
    <property type="project" value="InterPro"/>
</dbReference>
<dbReference type="GO" id="GO:0003677">
    <property type="term" value="F:DNA binding"/>
    <property type="evidence" value="ECO:0007669"/>
    <property type="project" value="UniProtKB-KW"/>
</dbReference>
<evidence type="ECO:0000256" key="9">
    <source>
        <dbReference type="ARBA" id="ARBA00023159"/>
    </source>
</evidence>
<evidence type="ECO:0000313" key="15">
    <source>
        <dbReference type="Proteomes" id="UP000186785"/>
    </source>
</evidence>
<dbReference type="GO" id="GO:0003700">
    <property type="term" value="F:DNA-binding transcription factor activity"/>
    <property type="evidence" value="ECO:0007669"/>
    <property type="project" value="InterPro"/>
</dbReference>
<dbReference type="Pfam" id="PF04023">
    <property type="entry name" value="FeoA"/>
    <property type="match status" value="1"/>
</dbReference>
<dbReference type="SMART" id="SM00899">
    <property type="entry name" value="FeoA"/>
    <property type="match status" value="1"/>
</dbReference>
<keyword evidence="11" id="KW-0464">Manganese</keyword>
<dbReference type="Gene3D" id="1.10.10.10">
    <property type="entry name" value="Winged helix-like DNA-binding domain superfamily/Winged helix DNA-binding domain"/>
    <property type="match status" value="1"/>
</dbReference>
<evidence type="ECO:0000256" key="5">
    <source>
        <dbReference type="ARBA" id="ARBA00022491"/>
    </source>
</evidence>
<dbReference type="InterPro" id="IPR022687">
    <property type="entry name" value="HTH_DTXR"/>
</dbReference>
<evidence type="ECO:0000313" key="14">
    <source>
        <dbReference type="EMBL" id="OKL48922.1"/>
    </source>
</evidence>
<dbReference type="GO" id="GO:0045892">
    <property type="term" value="P:negative regulation of DNA-templated transcription"/>
    <property type="evidence" value="ECO:0007669"/>
    <property type="project" value="TreeGrafter"/>
</dbReference>
<evidence type="ECO:0000256" key="4">
    <source>
        <dbReference type="ARBA" id="ARBA00022490"/>
    </source>
</evidence>
<gene>
    <name evidence="14" type="ORF">BSR29_03515</name>
</gene>
<feature type="domain" description="HTH dtxR-type" evidence="13">
    <location>
        <begin position="6"/>
        <end position="68"/>
    </location>
</feature>
<keyword evidence="4" id="KW-0963">Cytoplasm</keyword>
<dbReference type="SUPFAM" id="SSF47979">
    <property type="entry name" value="Iron-dependent repressor protein, dimerization domain"/>
    <property type="match status" value="1"/>
</dbReference>
<dbReference type="InterPro" id="IPR001367">
    <property type="entry name" value="Fe_dep_repressor"/>
</dbReference>
<reference evidence="14 15" key="1">
    <citation type="submission" date="2016-11" db="EMBL/GenBank/DDBJ databases">
        <title>Actinomyces gypaetusis sp. nov. isolated from the vulture Gypaetus barbatus in Qinghai Tibet Plateau China.</title>
        <authorList>
            <person name="Meng X."/>
        </authorList>
    </citation>
    <scope>NUCLEOTIDE SEQUENCE [LARGE SCALE GENOMIC DNA]</scope>
    <source>
        <strain evidence="14 15">VUL4_2</strain>
    </source>
</reference>
<comment type="subunit">
    <text evidence="3">Homodimer.</text>
</comment>
<evidence type="ECO:0000256" key="2">
    <source>
        <dbReference type="ARBA" id="ARBA00007871"/>
    </source>
</evidence>
<dbReference type="InterPro" id="IPR008988">
    <property type="entry name" value="Transcriptional_repressor_C"/>
</dbReference>
<dbReference type="PROSITE" id="PS50944">
    <property type="entry name" value="HTH_DTXR"/>
    <property type="match status" value="1"/>
</dbReference>
<comment type="subcellular location">
    <subcellularLocation>
        <location evidence="1">Cytoplasm</location>
    </subcellularLocation>
</comment>
<dbReference type="AlphaFoldDB" id="A0A1Q5PN09"/>
<dbReference type="Gene3D" id="1.10.60.10">
    <property type="entry name" value="Iron dependent repressor, metal binding and dimerisation domain"/>
    <property type="match status" value="1"/>
</dbReference>
<keyword evidence="7" id="KW-0805">Transcription regulation</keyword>
<dbReference type="CDD" id="cd00090">
    <property type="entry name" value="HTH_ARSR"/>
    <property type="match status" value="1"/>
</dbReference>
<dbReference type="InterPro" id="IPR036421">
    <property type="entry name" value="Fe_dep_repressor_sf"/>
</dbReference>
<evidence type="ECO:0000256" key="6">
    <source>
        <dbReference type="ARBA" id="ARBA00023004"/>
    </source>
</evidence>
<proteinExistence type="inferred from homology"/>
<evidence type="ECO:0000256" key="7">
    <source>
        <dbReference type="ARBA" id="ARBA00023015"/>
    </source>
</evidence>
<dbReference type="OrthoDB" id="9791355at2"/>
<dbReference type="Pfam" id="PF02742">
    <property type="entry name" value="Fe_dep_repr_C"/>
    <property type="match status" value="1"/>
</dbReference>
<dbReference type="FunFam" id="1.10.60.10:FF:000004">
    <property type="entry name" value="DtxR family transcriptional regulator"/>
    <property type="match status" value="1"/>
</dbReference>
<evidence type="ECO:0000259" key="13">
    <source>
        <dbReference type="PROSITE" id="PS50944"/>
    </source>
</evidence>
<dbReference type="SUPFAM" id="SSF46785">
    <property type="entry name" value="Winged helix' DNA-binding domain"/>
    <property type="match status" value="1"/>
</dbReference>
<evidence type="ECO:0000256" key="1">
    <source>
        <dbReference type="ARBA" id="ARBA00004496"/>
    </source>
</evidence>
<comment type="similarity">
    <text evidence="2">Belongs to the DtxR/MntR family.</text>
</comment>
<dbReference type="InterPro" id="IPR022689">
    <property type="entry name" value="Iron_dep_repressor"/>
</dbReference>
<evidence type="ECO:0000256" key="8">
    <source>
        <dbReference type="ARBA" id="ARBA00023125"/>
    </source>
</evidence>
<keyword evidence="5" id="KW-0678">Repressor</keyword>
<accession>A0A1Q5PN09</accession>
<keyword evidence="8" id="KW-0238">DNA-binding</keyword>
<dbReference type="GO" id="GO:0005737">
    <property type="term" value="C:cytoplasm"/>
    <property type="evidence" value="ECO:0007669"/>
    <property type="project" value="UniProtKB-SubCell"/>
</dbReference>
<name>A0A1Q5PN09_9ACTO</name>
<organism evidence="14 15">
    <name type="scientific">Boudabousia liubingyangii</name>
    <dbReference type="NCBI Taxonomy" id="1921764"/>
    <lineage>
        <taxon>Bacteria</taxon>
        <taxon>Bacillati</taxon>
        <taxon>Actinomycetota</taxon>
        <taxon>Actinomycetes</taxon>
        <taxon>Actinomycetales</taxon>
        <taxon>Actinomycetaceae</taxon>
        <taxon>Boudabousia</taxon>
    </lineage>
</organism>
<dbReference type="InterPro" id="IPR038157">
    <property type="entry name" value="FeoA_core_dom"/>
</dbReference>
<dbReference type="SUPFAM" id="SSF50037">
    <property type="entry name" value="C-terminal domain of transcriptional repressors"/>
    <property type="match status" value="1"/>
</dbReference>
<dbReference type="InterPro" id="IPR007167">
    <property type="entry name" value="Fe-transptr_FeoA-like"/>
</dbReference>
<dbReference type="GO" id="GO:0046914">
    <property type="term" value="F:transition metal ion binding"/>
    <property type="evidence" value="ECO:0007669"/>
    <property type="project" value="InterPro"/>
</dbReference>